<reference evidence="2" key="1">
    <citation type="submission" date="2017-06" db="EMBL/GenBank/DDBJ databases">
        <authorList>
            <person name="Varghese N."/>
            <person name="Submissions S."/>
        </authorList>
    </citation>
    <scope>NUCLEOTIDE SEQUENCE [LARGE SCALE GENOMIC DNA]</scope>
    <source>
        <strain evidence="2">LNB2</strain>
    </source>
</reference>
<proteinExistence type="predicted"/>
<protein>
    <recommendedName>
        <fullName evidence="3">DUF3617 family protein</fullName>
    </recommendedName>
</protein>
<keyword evidence="2" id="KW-1185">Reference proteome</keyword>
<evidence type="ECO:0008006" key="3">
    <source>
        <dbReference type="Google" id="ProtNLM"/>
    </source>
</evidence>
<evidence type="ECO:0000313" key="2">
    <source>
        <dbReference type="Proteomes" id="UP000198281"/>
    </source>
</evidence>
<dbReference type="PROSITE" id="PS51257">
    <property type="entry name" value="PROKAR_LIPOPROTEIN"/>
    <property type="match status" value="1"/>
</dbReference>
<dbReference type="Proteomes" id="UP000198281">
    <property type="component" value="Unassembled WGS sequence"/>
</dbReference>
<gene>
    <name evidence="1" type="ORF">SAMN06295912_12223</name>
</gene>
<dbReference type="OrthoDB" id="7595923at2"/>
<dbReference type="AlphaFoldDB" id="A0A239I6Q5"/>
<name>A0A239I6Q5_9SPHN</name>
<evidence type="ECO:0000313" key="1">
    <source>
        <dbReference type="EMBL" id="SNS89270.1"/>
    </source>
</evidence>
<accession>A0A239I6Q5</accession>
<dbReference type="RefSeq" id="WP_144033819.1">
    <property type="nucleotide sequence ID" value="NZ_FZOS01000022.1"/>
</dbReference>
<sequence length="137" mass="14618">MRLWPWGAALMLAGCEAGDTARDQQDPDAAPIDNAATPPAAPIFDWTGEWAATAALCDGGRWRMARDRIATAGETSCAVEGERVEFDGVIALDLHCTAEGTDTRERWMLDPLADGRMKVTRVTGGNVVAEVTLGRCG</sequence>
<organism evidence="1 2">
    <name type="scientific">Edaphosphingomonas laterariae</name>
    <dbReference type="NCBI Taxonomy" id="861865"/>
    <lineage>
        <taxon>Bacteria</taxon>
        <taxon>Pseudomonadati</taxon>
        <taxon>Pseudomonadota</taxon>
        <taxon>Alphaproteobacteria</taxon>
        <taxon>Sphingomonadales</taxon>
        <taxon>Rhizorhabdaceae</taxon>
        <taxon>Edaphosphingomonas</taxon>
    </lineage>
</organism>
<dbReference type="EMBL" id="FZOS01000022">
    <property type="protein sequence ID" value="SNS89270.1"/>
    <property type="molecule type" value="Genomic_DNA"/>
</dbReference>